<evidence type="ECO:0000313" key="2">
    <source>
        <dbReference type="Proteomes" id="UP001239680"/>
    </source>
</evidence>
<sequence>MTISQTQIGRGEGKVSARRSAGLVTAGALAFALMLGLGLPARAAALAPIEPNVTTLLSVQGPVSAEAELVRQKKRPSARIPAVCAMEIGERRHRAVVYPERCLRRQGVEVRLPRECAKMVRIRGKHERVYTERCLRDEGFRIGGGRGWGHHRY</sequence>
<dbReference type="PROSITE" id="PS00788">
    <property type="entry name" value="CHORISMATE_SYNTHASE_2"/>
    <property type="match status" value="1"/>
</dbReference>
<protein>
    <recommendedName>
        <fullName evidence="3">UrcA family protein</fullName>
    </recommendedName>
</protein>
<keyword evidence="2" id="KW-1185">Reference proteome</keyword>
<name>A0ABU0VUG1_9RHOB</name>
<organism evidence="1 2">
    <name type="scientific">Pseudogemmobacter lacusdianii</name>
    <dbReference type="NCBI Taxonomy" id="3069608"/>
    <lineage>
        <taxon>Bacteria</taxon>
        <taxon>Pseudomonadati</taxon>
        <taxon>Pseudomonadota</taxon>
        <taxon>Alphaproteobacteria</taxon>
        <taxon>Rhodobacterales</taxon>
        <taxon>Paracoccaceae</taxon>
        <taxon>Pseudogemmobacter</taxon>
    </lineage>
</organism>
<dbReference type="InterPro" id="IPR020541">
    <property type="entry name" value="Chorismate_synthase_CS"/>
</dbReference>
<accession>A0ABU0VUG1</accession>
<proteinExistence type="predicted"/>
<comment type="caution">
    <text evidence="1">The sequence shown here is derived from an EMBL/GenBank/DDBJ whole genome shotgun (WGS) entry which is preliminary data.</text>
</comment>
<dbReference type="RefSeq" id="WP_306679033.1">
    <property type="nucleotide sequence ID" value="NZ_JAVDBT010000002.1"/>
</dbReference>
<dbReference type="Proteomes" id="UP001239680">
    <property type="component" value="Unassembled WGS sequence"/>
</dbReference>
<reference evidence="1 2" key="1">
    <citation type="submission" date="2023-08" db="EMBL/GenBank/DDBJ databases">
        <title>Characterization of two Paracoccaceae strains isolated from Phycosphere and proposal of Xinfangfangia lacusdiani sp. nov.</title>
        <authorList>
            <person name="Deng Y."/>
            <person name="Zhang Y.Q."/>
        </authorList>
    </citation>
    <scope>NUCLEOTIDE SEQUENCE [LARGE SCALE GENOMIC DNA]</scope>
    <source>
        <strain evidence="1 2">CPCC 101601</strain>
    </source>
</reference>
<evidence type="ECO:0008006" key="3">
    <source>
        <dbReference type="Google" id="ProtNLM"/>
    </source>
</evidence>
<evidence type="ECO:0000313" key="1">
    <source>
        <dbReference type="EMBL" id="MDQ2065343.1"/>
    </source>
</evidence>
<dbReference type="EMBL" id="JAVDBT010000002">
    <property type="protein sequence ID" value="MDQ2065343.1"/>
    <property type="molecule type" value="Genomic_DNA"/>
</dbReference>
<gene>
    <name evidence="1" type="ORF">Q9295_03070</name>
</gene>